<name>U5DEK3_AMBTC</name>
<dbReference type="Proteomes" id="UP000017836">
    <property type="component" value="Unassembled WGS sequence"/>
</dbReference>
<dbReference type="PANTHER" id="PTHR24177:SF292">
    <property type="entry name" value="ANKYRIN REPEAT FAMILY PROTEIN-RELATED"/>
    <property type="match status" value="1"/>
</dbReference>
<dbReference type="Pfam" id="PF14223">
    <property type="entry name" value="Retrotran_gag_2"/>
    <property type="match status" value="1"/>
</dbReference>
<dbReference type="InterPro" id="IPR026961">
    <property type="entry name" value="PGG_dom"/>
</dbReference>
<dbReference type="SMART" id="SM00248">
    <property type="entry name" value="ANK"/>
    <property type="match status" value="5"/>
</dbReference>
<evidence type="ECO:0000259" key="2">
    <source>
        <dbReference type="Pfam" id="PF13962"/>
    </source>
</evidence>
<dbReference type="OMA" id="ASINEEC"/>
<evidence type="ECO:0000313" key="4">
    <source>
        <dbReference type="Proteomes" id="UP000017836"/>
    </source>
</evidence>
<dbReference type="STRING" id="13333.U5DEK3"/>
<sequence>MGDIAQFSTFKYELQDDYENYNYWKSCMHSYLKAHSLLDVISDSYESEETNDENEKREWSAKDGKVLYILKTSINPKLFLHISTAKTAKEAWYILTSLKKTRFRNQIPRSHACDINEMQKRKMYKASINEECETLHNFYQEITNNQNASDTSIGCTILHLVTQCCHVKVLNKLLEMATEDALSCVDEQGNTILHVAAMVGSIEKAQAVLRKKPESVTVRNHSGETPIFVAAKYGHKAVFAYLTMVGRVEGCVRSNSGATILHAAIIEEFYDLALEIAERYPTLAHARDERGMTPMHILGSSPKAFKSGTMYYSTNIAVSSWVVLETIGKLIYSCIPVYDKYKGRPISAREDIETPACTTIDHRWRDDGNSSLTEWTNSLALGCPLFGRIYQTKQKHKWVRNLVEVLLKFESNYSYENDGQFPYELRTSINAGPESLSKRNGMVSPLVLAARKDIVELVREILRVFPSAIEFLDEDGKNIMHLAVEHRGEKVFWLLRSMGTLVCSMAMGIDRHGRSILHLAAKLGEYPPYHTLASPQYMQRELLWFKRVNHVCPPHIVAHIDSHGHTAQESFAATHSGLVKDGEVWLKQSAQTCVITSTLIITILFAATFTVPGGNHETTGIPIFLHDKKFKMFMDYLNWTLFFSSQALAFFTSVLTTRYDAEDFYIMLPMKYFAANTFLFLSAWGTIITFSVAYTIVADSIFGSSHLVGMTLAAISTLTWILTYMDGMTSTVSSTCLIFYEELKWKVGVEGPLKSKLL</sequence>
<reference evidence="4" key="1">
    <citation type="journal article" date="2013" name="Science">
        <title>The Amborella genome and the evolution of flowering plants.</title>
        <authorList>
            <consortium name="Amborella Genome Project"/>
        </authorList>
    </citation>
    <scope>NUCLEOTIDE SEQUENCE [LARGE SCALE GENOMIC DNA]</scope>
</reference>
<keyword evidence="4" id="KW-1185">Reference proteome</keyword>
<accession>U5DEK3</accession>
<dbReference type="Gramene" id="ERN18838">
    <property type="protein sequence ID" value="ERN18838"/>
    <property type="gene ID" value="AMTR_s00067p00124040"/>
</dbReference>
<feature type="transmembrane region" description="Helical" evidence="1">
    <location>
        <begin position="594"/>
        <end position="615"/>
    </location>
</feature>
<dbReference type="InterPro" id="IPR002110">
    <property type="entry name" value="Ankyrin_rpt"/>
</dbReference>
<keyword evidence="1" id="KW-0812">Transmembrane</keyword>
<dbReference type="OrthoDB" id="1930691at2759"/>
<feature type="transmembrane region" description="Helical" evidence="1">
    <location>
        <begin position="675"/>
        <end position="695"/>
    </location>
</feature>
<dbReference type="PANTHER" id="PTHR24177">
    <property type="entry name" value="CASKIN"/>
    <property type="match status" value="1"/>
</dbReference>
<dbReference type="Gene3D" id="1.25.40.20">
    <property type="entry name" value="Ankyrin repeat-containing domain"/>
    <property type="match status" value="2"/>
</dbReference>
<feature type="domain" description="PGG" evidence="2">
    <location>
        <begin position="585"/>
        <end position="696"/>
    </location>
</feature>
<dbReference type="Pfam" id="PF13962">
    <property type="entry name" value="PGG"/>
    <property type="match status" value="1"/>
</dbReference>
<dbReference type="EMBL" id="KI392078">
    <property type="protein sequence ID" value="ERN18838.1"/>
    <property type="molecule type" value="Genomic_DNA"/>
</dbReference>
<dbReference type="HOGENOM" id="CLU_016885_2_0_1"/>
<protein>
    <recommendedName>
        <fullName evidence="2">PGG domain-containing protein</fullName>
    </recommendedName>
</protein>
<keyword evidence="1" id="KW-0472">Membrane</keyword>
<gene>
    <name evidence="3" type="ORF">AMTR_s00067p00124040</name>
</gene>
<feature type="transmembrane region" description="Helical" evidence="1">
    <location>
        <begin position="707"/>
        <end position="725"/>
    </location>
</feature>
<dbReference type="InterPro" id="IPR036770">
    <property type="entry name" value="Ankyrin_rpt-contain_sf"/>
</dbReference>
<evidence type="ECO:0000256" key="1">
    <source>
        <dbReference type="SAM" id="Phobius"/>
    </source>
</evidence>
<dbReference type="AlphaFoldDB" id="U5DEK3"/>
<dbReference type="SUPFAM" id="SSF48403">
    <property type="entry name" value="Ankyrin repeat"/>
    <property type="match status" value="1"/>
</dbReference>
<evidence type="ECO:0000313" key="3">
    <source>
        <dbReference type="EMBL" id="ERN18838.1"/>
    </source>
</evidence>
<dbReference type="KEGG" id="atr:18447208"/>
<keyword evidence="1" id="KW-1133">Transmembrane helix</keyword>
<feature type="transmembrane region" description="Helical" evidence="1">
    <location>
        <begin position="636"/>
        <end position="655"/>
    </location>
</feature>
<dbReference type="eggNOG" id="KOG0504">
    <property type="taxonomic scope" value="Eukaryota"/>
</dbReference>
<proteinExistence type="predicted"/>
<organism evidence="3 4">
    <name type="scientific">Amborella trichopoda</name>
    <dbReference type="NCBI Taxonomy" id="13333"/>
    <lineage>
        <taxon>Eukaryota</taxon>
        <taxon>Viridiplantae</taxon>
        <taxon>Streptophyta</taxon>
        <taxon>Embryophyta</taxon>
        <taxon>Tracheophyta</taxon>
        <taxon>Spermatophyta</taxon>
        <taxon>Magnoliopsida</taxon>
        <taxon>Amborellales</taxon>
        <taxon>Amborellaceae</taxon>
        <taxon>Amborella</taxon>
    </lineage>
</organism>